<dbReference type="PANTHER" id="PTHR19857:SF8">
    <property type="entry name" value="ANGIO-ASSOCIATED MIGRATORY CELL PROTEIN"/>
    <property type="match status" value="1"/>
</dbReference>
<dbReference type="InterPro" id="IPR011047">
    <property type="entry name" value="Quinoprotein_ADH-like_sf"/>
</dbReference>
<dbReference type="Pfam" id="PF00400">
    <property type="entry name" value="WD40"/>
    <property type="match status" value="5"/>
</dbReference>
<dbReference type="InterPro" id="IPR019775">
    <property type="entry name" value="WD40_repeat_CS"/>
</dbReference>
<dbReference type="InterPro" id="IPR001680">
    <property type="entry name" value="WD40_rpt"/>
</dbReference>
<gene>
    <name evidence="4" type="ORF">TKK_009436</name>
</gene>
<reference evidence="4 5" key="1">
    <citation type="journal article" date="2024" name="bioRxiv">
        <title>A reference genome for Trichogramma kaykai: A tiny desert-dwelling parasitoid wasp with competing sex-ratio distorters.</title>
        <authorList>
            <person name="Culotta J."/>
            <person name="Lindsey A.R."/>
        </authorList>
    </citation>
    <scope>NUCLEOTIDE SEQUENCE [LARGE SCALE GENOMIC DNA]</scope>
    <source>
        <strain evidence="4 5">KSX58</strain>
    </source>
</reference>
<evidence type="ECO:0000313" key="5">
    <source>
        <dbReference type="Proteomes" id="UP001627154"/>
    </source>
</evidence>
<keyword evidence="2" id="KW-0677">Repeat</keyword>
<dbReference type="SMART" id="SM00320">
    <property type="entry name" value="WD40"/>
    <property type="match status" value="8"/>
</dbReference>
<organism evidence="4 5">
    <name type="scientific">Trichogramma kaykai</name>
    <dbReference type="NCBI Taxonomy" id="54128"/>
    <lineage>
        <taxon>Eukaryota</taxon>
        <taxon>Metazoa</taxon>
        <taxon>Ecdysozoa</taxon>
        <taxon>Arthropoda</taxon>
        <taxon>Hexapoda</taxon>
        <taxon>Insecta</taxon>
        <taxon>Pterygota</taxon>
        <taxon>Neoptera</taxon>
        <taxon>Endopterygota</taxon>
        <taxon>Hymenoptera</taxon>
        <taxon>Apocrita</taxon>
        <taxon>Proctotrupomorpha</taxon>
        <taxon>Chalcidoidea</taxon>
        <taxon>Trichogrammatidae</taxon>
        <taxon>Trichogramma</taxon>
    </lineage>
</organism>
<dbReference type="Proteomes" id="UP001627154">
    <property type="component" value="Unassembled WGS sequence"/>
</dbReference>
<dbReference type="PROSITE" id="PS00678">
    <property type="entry name" value="WD_REPEATS_1"/>
    <property type="match status" value="1"/>
</dbReference>
<proteinExistence type="predicted"/>
<dbReference type="SUPFAM" id="SSF50998">
    <property type="entry name" value="Quinoprotein alcohol dehydrogenase-like"/>
    <property type="match status" value="1"/>
</dbReference>
<evidence type="ECO:0000256" key="1">
    <source>
        <dbReference type="ARBA" id="ARBA00022574"/>
    </source>
</evidence>
<comment type="caution">
    <text evidence="4">The sequence shown here is derived from an EMBL/GenBank/DDBJ whole genome shotgun (WGS) entry which is preliminary data.</text>
</comment>
<evidence type="ECO:0008006" key="6">
    <source>
        <dbReference type="Google" id="ProtNLM"/>
    </source>
</evidence>
<dbReference type="PROSITE" id="PS50294">
    <property type="entry name" value="WD_REPEATS_REGION"/>
    <property type="match status" value="2"/>
</dbReference>
<name>A0ABD2WU21_9HYME</name>
<sequence>MIQKETPPTSPYMDQHVEELEDNDLELIENGDVEVLDSYEVEEIEEIEDDEDPMGEPHENFEQMEREDASCIFDRHTASVFTGSLSKDGNYAVTGGEDDKAYVWNSRTGEIVVECSEHRDSVVFADFSHDDVYLATGDMNGIIKVRKTSDNQIIWDYDMGDALWMQWHHHAHVLLAGSVAGEVYMWRIPSGECKIIQGFGRKPDVASLMPDGKKLVVGYEDGTIRVIDLRSATVLQTISGNLAHSDAITCLDCYVDNNIILSGGVDGKVIVSAANTGRVRVLQNFNHNVDREMADANEESSDMEASGSRSSSSNWAESVAFMKDSSQQIAAVGTLKGQIFIWDVAREVLRHSIDQGSGVAKIIWKLNSPLIYAAGLDGILRCYDGRTAECAKTYLGHVDDILDLHLSTDGKRALTTSDDNTARIFEIE</sequence>
<dbReference type="InterPro" id="IPR051179">
    <property type="entry name" value="WD_repeat_multifunction"/>
</dbReference>
<dbReference type="InterPro" id="IPR015943">
    <property type="entry name" value="WD40/YVTN_repeat-like_dom_sf"/>
</dbReference>
<keyword evidence="5" id="KW-1185">Reference proteome</keyword>
<evidence type="ECO:0000256" key="3">
    <source>
        <dbReference type="PROSITE-ProRule" id="PRU00221"/>
    </source>
</evidence>
<dbReference type="EMBL" id="JBJJXI010000070">
    <property type="protein sequence ID" value="KAL3396546.1"/>
    <property type="molecule type" value="Genomic_DNA"/>
</dbReference>
<feature type="repeat" description="WD" evidence="3">
    <location>
        <begin position="73"/>
        <end position="114"/>
    </location>
</feature>
<dbReference type="Gene3D" id="2.130.10.10">
    <property type="entry name" value="YVTN repeat-like/Quinoprotein amine dehydrogenase"/>
    <property type="match status" value="1"/>
</dbReference>
<keyword evidence="1 3" id="KW-0853">WD repeat</keyword>
<evidence type="ECO:0000313" key="4">
    <source>
        <dbReference type="EMBL" id="KAL3396546.1"/>
    </source>
</evidence>
<protein>
    <recommendedName>
        <fullName evidence="6">Angio-associated migratory cell protein</fullName>
    </recommendedName>
</protein>
<dbReference type="PANTHER" id="PTHR19857">
    <property type="entry name" value="MITOCHONDRIAL DIVISION PROTEIN 1-RELATED"/>
    <property type="match status" value="1"/>
</dbReference>
<accession>A0ABD2WU21</accession>
<dbReference type="PROSITE" id="PS50082">
    <property type="entry name" value="WD_REPEATS_2"/>
    <property type="match status" value="2"/>
</dbReference>
<evidence type="ECO:0000256" key="2">
    <source>
        <dbReference type="ARBA" id="ARBA00022737"/>
    </source>
</evidence>
<feature type="repeat" description="WD" evidence="3">
    <location>
        <begin position="394"/>
        <end position="428"/>
    </location>
</feature>
<dbReference type="AlphaFoldDB" id="A0ABD2WU21"/>